<evidence type="ECO:0000256" key="7">
    <source>
        <dbReference type="SAM" id="MobiDB-lite"/>
    </source>
</evidence>
<evidence type="ECO:0000256" key="3">
    <source>
        <dbReference type="ARBA" id="ARBA00023155"/>
    </source>
</evidence>
<evidence type="ECO:0000256" key="2">
    <source>
        <dbReference type="ARBA" id="ARBA00023125"/>
    </source>
</evidence>
<dbReference type="PROSITE" id="PS50071">
    <property type="entry name" value="HOMEOBOX_2"/>
    <property type="match status" value="1"/>
</dbReference>
<keyword evidence="3 5" id="KW-0371">Homeobox</keyword>
<comment type="caution">
    <text evidence="9">The sequence shown here is derived from an EMBL/GenBank/DDBJ whole genome shotgun (WGS) entry which is preliminary data.</text>
</comment>
<proteinExistence type="predicted"/>
<organism evidence="9 10">
    <name type="scientific">Sinanodonta woodiana</name>
    <name type="common">Chinese pond mussel</name>
    <name type="synonym">Anodonta woodiana</name>
    <dbReference type="NCBI Taxonomy" id="1069815"/>
    <lineage>
        <taxon>Eukaryota</taxon>
        <taxon>Metazoa</taxon>
        <taxon>Spiralia</taxon>
        <taxon>Lophotrochozoa</taxon>
        <taxon>Mollusca</taxon>
        <taxon>Bivalvia</taxon>
        <taxon>Autobranchia</taxon>
        <taxon>Heteroconchia</taxon>
        <taxon>Palaeoheterodonta</taxon>
        <taxon>Unionida</taxon>
        <taxon>Unionoidea</taxon>
        <taxon>Unionidae</taxon>
        <taxon>Unioninae</taxon>
        <taxon>Sinanodonta</taxon>
    </lineage>
</organism>
<dbReference type="AlphaFoldDB" id="A0ABD3WH33"/>
<sequence>MEDFEARYFGDYTRDTKKKRKRKRTFITPEEIEKLECLFLEDAKPHRDKKIDLANELGKTENFVNIWFQNRRAKERRKSLQEERDSENKNDSEGSCTNTKLEIPDLSKLNRTREKCRNLDRQRVDSRIGDKQQYGQPSDSKIKDSVSTSKGVPWKSIFQRMTAMAAYVEAVPLNRTHPCFSSSLSDADNGIKLSDGRLYYSTDFGYDVNELDLS</sequence>
<evidence type="ECO:0000256" key="1">
    <source>
        <dbReference type="ARBA" id="ARBA00004123"/>
    </source>
</evidence>
<dbReference type="Gene3D" id="1.10.10.60">
    <property type="entry name" value="Homeodomain-like"/>
    <property type="match status" value="1"/>
</dbReference>
<dbReference type="Pfam" id="PF00046">
    <property type="entry name" value="Homeodomain"/>
    <property type="match status" value="1"/>
</dbReference>
<evidence type="ECO:0000256" key="5">
    <source>
        <dbReference type="PROSITE-ProRule" id="PRU00108"/>
    </source>
</evidence>
<dbReference type="PANTHER" id="PTHR24208">
    <property type="entry name" value="LIM/HOMEOBOX PROTEIN LHX"/>
    <property type="match status" value="1"/>
</dbReference>
<name>A0ABD3WH33_SINWO</name>
<dbReference type="GO" id="GO:0003677">
    <property type="term" value="F:DNA binding"/>
    <property type="evidence" value="ECO:0007669"/>
    <property type="project" value="UniProtKB-UniRule"/>
</dbReference>
<comment type="subcellular location">
    <subcellularLocation>
        <location evidence="1 5 6">Nucleus</location>
    </subcellularLocation>
</comment>
<dbReference type="PANTHER" id="PTHR24208:SF166">
    <property type="entry name" value="LIM HOMEOBOX TRANSCRIPTION FACTOR 1 ALPHA, ISOFORM B"/>
    <property type="match status" value="1"/>
</dbReference>
<evidence type="ECO:0000313" key="10">
    <source>
        <dbReference type="Proteomes" id="UP001634394"/>
    </source>
</evidence>
<dbReference type="GO" id="GO:0005634">
    <property type="term" value="C:nucleus"/>
    <property type="evidence" value="ECO:0007669"/>
    <property type="project" value="UniProtKB-SubCell"/>
</dbReference>
<evidence type="ECO:0000256" key="4">
    <source>
        <dbReference type="ARBA" id="ARBA00023242"/>
    </source>
</evidence>
<dbReference type="SMART" id="SM00389">
    <property type="entry name" value="HOX"/>
    <property type="match status" value="1"/>
</dbReference>
<feature type="compositionally biased region" description="Polar residues" evidence="7">
    <location>
        <begin position="133"/>
        <end position="147"/>
    </location>
</feature>
<evidence type="ECO:0000313" key="9">
    <source>
        <dbReference type="EMBL" id="KAL3873261.1"/>
    </source>
</evidence>
<evidence type="ECO:0000259" key="8">
    <source>
        <dbReference type="PROSITE" id="PS50071"/>
    </source>
</evidence>
<dbReference type="InterPro" id="IPR050453">
    <property type="entry name" value="LIM_Homeobox_TF"/>
</dbReference>
<dbReference type="InterPro" id="IPR009057">
    <property type="entry name" value="Homeodomain-like_sf"/>
</dbReference>
<keyword evidence="10" id="KW-1185">Reference proteome</keyword>
<feature type="region of interest" description="Disordered" evidence="7">
    <location>
        <begin position="123"/>
        <end position="147"/>
    </location>
</feature>
<dbReference type="SUPFAM" id="SSF46689">
    <property type="entry name" value="Homeodomain-like"/>
    <property type="match status" value="1"/>
</dbReference>
<reference evidence="9 10" key="1">
    <citation type="submission" date="2024-11" db="EMBL/GenBank/DDBJ databases">
        <title>Chromosome-level genome assembly of the freshwater bivalve Anodonta woodiana.</title>
        <authorList>
            <person name="Chen X."/>
        </authorList>
    </citation>
    <scope>NUCLEOTIDE SEQUENCE [LARGE SCALE GENOMIC DNA]</scope>
    <source>
        <strain evidence="9">MN2024</strain>
        <tissue evidence="9">Gills</tissue>
    </source>
</reference>
<feature type="DNA-binding region" description="Homeobox" evidence="5">
    <location>
        <begin position="20"/>
        <end position="79"/>
    </location>
</feature>
<protein>
    <recommendedName>
        <fullName evidence="8">Homeobox domain-containing protein</fullName>
    </recommendedName>
</protein>
<feature type="domain" description="Homeobox" evidence="8">
    <location>
        <begin position="18"/>
        <end position="78"/>
    </location>
</feature>
<feature type="compositionally biased region" description="Basic and acidic residues" evidence="7">
    <location>
        <begin position="78"/>
        <end position="92"/>
    </location>
</feature>
<keyword evidence="4 5" id="KW-0539">Nucleus</keyword>
<feature type="region of interest" description="Disordered" evidence="7">
    <location>
        <begin position="76"/>
        <end position="104"/>
    </location>
</feature>
<keyword evidence="2 5" id="KW-0238">DNA-binding</keyword>
<dbReference type="Proteomes" id="UP001634394">
    <property type="component" value="Unassembled WGS sequence"/>
</dbReference>
<accession>A0ABD3WH33</accession>
<dbReference type="EMBL" id="JBJQND010000006">
    <property type="protein sequence ID" value="KAL3873261.1"/>
    <property type="molecule type" value="Genomic_DNA"/>
</dbReference>
<dbReference type="CDD" id="cd00086">
    <property type="entry name" value="homeodomain"/>
    <property type="match status" value="1"/>
</dbReference>
<evidence type="ECO:0000256" key="6">
    <source>
        <dbReference type="RuleBase" id="RU000682"/>
    </source>
</evidence>
<gene>
    <name evidence="9" type="ORF">ACJMK2_036399</name>
</gene>
<dbReference type="InterPro" id="IPR001356">
    <property type="entry name" value="HD"/>
</dbReference>